<evidence type="ECO:0000256" key="1">
    <source>
        <dbReference type="SAM" id="MobiDB-lite"/>
    </source>
</evidence>
<dbReference type="EMBL" id="AXZG01000068">
    <property type="protein sequence ID" value="ERT64045.1"/>
    <property type="molecule type" value="Genomic_DNA"/>
</dbReference>
<dbReference type="Proteomes" id="UP000017174">
    <property type="component" value="Unassembled WGS sequence"/>
</dbReference>
<dbReference type="HOGENOM" id="CLU_3316352_0_0_11"/>
<organism evidence="2 3">
    <name type="scientific">Rothia aeria F0184</name>
    <dbReference type="NCBI Taxonomy" id="888019"/>
    <lineage>
        <taxon>Bacteria</taxon>
        <taxon>Bacillati</taxon>
        <taxon>Actinomycetota</taxon>
        <taxon>Actinomycetes</taxon>
        <taxon>Micrococcales</taxon>
        <taxon>Micrococcaceae</taxon>
        <taxon>Rothia</taxon>
    </lineage>
</organism>
<protein>
    <submittedName>
        <fullName evidence="2">Uncharacterized protein</fullName>
    </submittedName>
</protein>
<gene>
    <name evidence="2" type="ORF">HMPREF0742_02419</name>
</gene>
<proteinExistence type="predicted"/>
<dbReference type="AlphaFoldDB" id="U7UXJ0"/>
<feature type="region of interest" description="Disordered" evidence="1">
    <location>
        <begin position="20"/>
        <end position="39"/>
    </location>
</feature>
<reference evidence="2 3" key="1">
    <citation type="submission" date="2013-08" db="EMBL/GenBank/DDBJ databases">
        <authorList>
            <person name="Weinstock G."/>
            <person name="Sodergren E."/>
            <person name="Wylie T."/>
            <person name="Fulton L."/>
            <person name="Fulton R."/>
            <person name="Fronick C."/>
            <person name="O'Laughlin M."/>
            <person name="Godfrey J."/>
            <person name="Miner T."/>
            <person name="Herter B."/>
            <person name="Appelbaum E."/>
            <person name="Cordes M."/>
            <person name="Lek S."/>
            <person name="Wollam A."/>
            <person name="Pepin K.H."/>
            <person name="Palsikar V.B."/>
            <person name="Mitreva M."/>
            <person name="Wilson R.K."/>
        </authorList>
    </citation>
    <scope>NUCLEOTIDE SEQUENCE [LARGE SCALE GENOMIC DNA]</scope>
    <source>
        <strain evidence="2 3">F0184</strain>
    </source>
</reference>
<evidence type="ECO:0000313" key="2">
    <source>
        <dbReference type="EMBL" id="ERT64045.1"/>
    </source>
</evidence>
<sequence length="39" mass="4173">MPKAQSCKVLCHVRVQPSGAPHALRGTSARPQVSALFSR</sequence>
<evidence type="ECO:0000313" key="3">
    <source>
        <dbReference type="Proteomes" id="UP000017174"/>
    </source>
</evidence>
<feature type="compositionally biased region" description="Polar residues" evidence="1">
    <location>
        <begin position="29"/>
        <end position="39"/>
    </location>
</feature>
<accession>U7UXJ0</accession>
<name>U7UXJ0_9MICC</name>
<comment type="caution">
    <text evidence="2">The sequence shown here is derived from an EMBL/GenBank/DDBJ whole genome shotgun (WGS) entry which is preliminary data.</text>
</comment>